<dbReference type="GO" id="GO:0005829">
    <property type="term" value="C:cytosol"/>
    <property type="evidence" value="ECO:0007669"/>
    <property type="project" value="TreeGrafter"/>
</dbReference>
<dbReference type="PANTHER" id="PTHR43015">
    <property type="entry name" value="D-RIBITOL-5-PHOSPHATE CYTIDYLYLTRANSFERASE"/>
    <property type="match status" value="1"/>
</dbReference>
<organism evidence="3 4">
    <name type="scientific">Megasphaera hexanoica</name>
    <dbReference type="NCBI Taxonomy" id="1675036"/>
    <lineage>
        <taxon>Bacteria</taxon>
        <taxon>Bacillati</taxon>
        <taxon>Bacillota</taxon>
        <taxon>Negativicutes</taxon>
        <taxon>Veillonellales</taxon>
        <taxon>Veillonellaceae</taxon>
        <taxon>Megasphaera</taxon>
    </lineage>
</organism>
<proteinExistence type="predicted"/>
<dbReference type="AlphaFoldDB" id="A0A848C0F6"/>
<evidence type="ECO:0000256" key="2">
    <source>
        <dbReference type="ARBA" id="ARBA00022695"/>
    </source>
</evidence>
<evidence type="ECO:0000256" key="1">
    <source>
        <dbReference type="ARBA" id="ARBA00022679"/>
    </source>
</evidence>
<protein>
    <submittedName>
        <fullName evidence="3">2-C-methyl-D-erythritol 4-phosphate cytidylyltransferase</fullName>
    </submittedName>
</protein>
<keyword evidence="1 3" id="KW-0808">Transferase</keyword>
<dbReference type="InterPro" id="IPR018294">
    <property type="entry name" value="ISPD_synthase_CS"/>
</dbReference>
<evidence type="ECO:0000313" key="4">
    <source>
        <dbReference type="Proteomes" id="UP000591071"/>
    </source>
</evidence>
<accession>A0A848C0F6</accession>
<dbReference type="InterPro" id="IPR029044">
    <property type="entry name" value="Nucleotide-diphossugar_trans"/>
</dbReference>
<dbReference type="SUPFAM" id="SSF53448">
    <property type="entry name" value="Nucleotide-diphospho-sugar transferases"/>
    <property type="match status" value="1"/>
</dbReference>
<dbReference type="EMBL" id="JABAFG010000014">
    <property type="protein sequence ID" value="NME28717.1"/>
    <property type="molecule type" value="Genomic_DNA"/>
</dbReference>
<sequence>MNIAIIFAGGTGQRMNTKTLPKQFLELHGKPVIIYTLEQFENHPEINQIILVCLASWIDYARKLLHKFQITKVVAIVPGGASGQESIFYGLDAAYQRSNDEKDIVLIHDGVRPMIDQETITNCLVCVRKNGNAITTTPAIETIFVNGKNGQVGKIFNRSNCAMARAPQCFYLQDIYKAHLKAMSENRNDFIDSAMLMQNYGAKLYMVNGPVENIKITTPTDFYLFRALLDAKENLQIVGF</sequence>
<dbReference type="CDD" id="cd02516">
    <property type="entry name" value="CDP-ME_synthetase"/>
    <property type="match status" value="1"/>
</dbReference>
<comment type="caution">
    <text evidence="3">The sequence shown here is derived from an EMBL/GenBank/DDBJ whole genome shotgun (WGS) entry which is preliminary data.</text>
</comment>
<dbReference type="Proteomes" id="UP000591071">
    <property type="component" value="Unassembled WGS sequence"/>
</dbReference>
<reference evidence="3 4" key="1">
    <citation type="submission" date="2020-04" db="EMBL/GenBank/DDBJ databases">
        <authorList>
            <person name="Hitch T.C.A."/>
            <person name="Wylensek D."/>
            <person name="Clavel T."/>
        </authorList>
    </citation>
    <scope>NUCLEOTIDE SEQUENCE [LARGE SCALE GENOMIC DNA]</scope>
    <source>
        <strain evidence="3 4">Oil-RF-744-FAT-WT-6-1</strain>
    </source>
</reference>
<evidence type="ECO:0000313" key="3">
    <source>
        <dbReference type="EMBL" id="NME28717.1"/>
    </source>
</evidence>
<dbReference type="GO" id="GO:0050518">
    <property type="term" value="F:2-C-methyl-D-erythritol 4-phosphate cytidylyltransferase activity"/>
    <property type="evidence" value="ECO:0007669"/>
    <property type="project" value="UniProtKB-ARBA"/>
</dbReference>
<dbReference type="PANTHER" id="PTHR43015:SF1">
    <property type="entry name" value="D-RIBITOL-5-PHOSPHATE CYTIDYLYLTRANSFERASE"/>
    <property type="match status" value="1"/>
</dbReference>
<name>A0A848C0F6_9FIRM</name>
<dbReference type="FunFam" id="3.90.550.10:FF:000003">
    <property type="entry name" value="2-C-methyl-D-erythritol 4-phosphate cytidylyltransferase"/>
    <property type="match status" value="1"/>
</dbReference>
<dbReference type="InterPro" id="IPR034683">
    <property type="entry name" value="IspD/TarI"/>
</dbReference>
<dbReference type="Gene3D" id="3.90.550.10">
    <property type="entry name" value="Spore Coat Polysaccharide Biosynthesis Protein SpsA, Chain A"/>
    <property type="match status" value="1"/>
</dbReference>
<keyword evidence="2 3" id="KW-0548">Nucleotidyltransferase</keyword>
<dbReference type="GO" id="GO:0008299">
    <property type="term" value="P:isoprenoid biosynthetic process"/>
    <property type="evidence" value="ECO:0007669"/>
    <property type="project" value="InterPro"/>
</dbReference>
<gene>
    <name evidence="3" type="ORF">HF872_08830</name>
</gene>
<dbReference type="PROSITE" id="PS01295">
    <property type="entry name" value="ISPD"/>
    <property type="match status" value="1"/>
</dbReference>
<dbReference type="RefSeq" id="WP_170087737.1">
    <property type="nucleotide sequence ID" value="NZ_JABAFG010000014.1"/>
</dbReference>
<dbReference type="Pfam" id="PF01128">
    <property type="entry name" value="IspD"/>
    <property type="match status" value="1"/>
</dbReference>